<evidence type="ECO:0000259" key="10">
    <source>
        <dbReference type="Pfam" id="PF03639"/>
    </source>
</evidence>
<dbReference type="InterPro" id="IPR005200">
    <property type="entry name" value="Endo-beta-glucanase"/>
</dbReference>
<comment type="catalytic activity">
    <reaction evidence="1">
        <text>Hydrolysis of (1-&gt;3)-beta-D-glucosidic linkages in (1-&gt;3)-beta-D-glucans.</text>
        <dbReference type="EC" id="3.2.1.39"/>
    </reaction>
</comment>
<reference evidence="13" key="1">
    <citation type="submission" date="2017-03" db="EMBL/GenBank/DDBJ databases">
        <title>Phytopthora megakarya and P. palmivora, two closely related causual agents of cacao black pod achieved similar genome size and gene model numbers by different mechanisms.</title>
        <authorList>
            <person name="Ali S."/>
            <person name="Shao J."/>
            <person name="Larry D.J."/>
            <person name="Kronmiller B."/>
            <person name="Shen D."/>
            <person name="Strem M.D."/>
            <person name="Melnick R.L."/>
            <person name="Guiltinan M.J."/>
            <person name="Tyler B.M."/>
            <person name="Meinhardt L.W."/>
            <person name="Bailey B.A."/>
        </authorList>
    </citation>
    <scope>NUCLEOTIDE SEQUENCE [LARGE SCALE GENOMIC DNA]</scope>
    <source>
        <strain evidence="13">zdho120</strain>
    </source>
</reference>
<evidence type="ECO:0000256" key="8">
    <source>
        <dbReference type="ARBA" id="ARBA00023326"/>
    </source>
</evidence>
<evidence type="ECO:0000313" key="12">
    <source>
        <dbReference type="EMBL" id="OWZ00367.1"/>
    </source>
</evidence>
<feature type="domain" description="Glycosyl hydrolase family 81 C-terminal" evidence="11">
    <location>
        <begin position="403"/>
        <end position="488"/>
    </location>
</feature>
<dbReference type="InterPro" id="IPR040720">
    <property type="entry name" value="GH81_C"/>
</dbReference>
<dbReference type="OrthoDB" id="4473401at2759"/>
<evidence type="ECO:0000256" key="5">
    <source>
        <dbReference type="ARBA" id="ARBA00023277"/>
    </source>
</evidence>
<dbReference type="Gene3D" id="1.10.287.1170">
    <property type="entry name" value="glycoside hydrolase family 81 endo-[beta] glucanase"/>
    <property type="match status" value="1"/>
</dbReference>
<keyword evidence="7" id="KW-0961">Cell wall biogenesis/degradation</keyword>
<dbReference type="Proteomes" id="UP000198211">
    <property type="component" value="Unassembled WGS sequence"/>
</dbReference>
<dbReference type="EMBL" id="NBNE01007674">
    <property type="protein sequence ID" value="OWZ00367.1"/>
    <property type="molecule type" value="Genomic_DNA"/>
</dbReference>
<dbReference type="GO" id="GO:0052861">
    <property type="term" value="F:endo-1,3(4)-beta-glucanase activity"/>
    <property type="evidence" value="ECO:0007669"/>
    <property type="project" value="InterPro"/>
</dbReference>
<dbReference type="PANTHER" id="PTHR31983">
    <property type="entry name" value="ENDO-1,3(4)-BETA-GLUCANASE 1"/>
    <property type="match status" value="1"/>
</dbReference>
<evidence type="ECO:0000256" key="7">
    <source>
        <dbReference type="ARBA" id="ARBA00023316"/>
    </source>
</evidence>
<feature type="domain" description="Glycosyl hydrolase family 81 N-terminal" evidence="10">
    <location>
        <begin position="88"/>
        <end position="389"/>
    </location>
</feature>
<evidence type="ECO:0000259" key="11">
    <source>
        <dbReference type="Pfam" id="PF17652"/>
    </source>
</evidence>
<dbReference type="GO" id="GO:0000272">
    <property type="term" value="P:polysaccharide catabolic process"/>
    <property type="evidence" value="ECO:0007669"/>
    <property type="project" value="UniProtKB-KW"/>
</dbReference>
<dbReference type="AlphaFoldDB" id="A0A225V6G2"/>
<keyword evidence="13" id="KW-1185">Reference proteome</keyword>
<evidence type="ECO:0000256" key="1">
    <source>
        <dbReference type="ARBA" id="ARBA00000382"/>
    </source>
</evidence>
<evidence type="ECO:0000256" key="2">
    <source>
        <dbReference type="ARBA" id="ARBA00010730"/>
    </source>
</evidence>
<evidence type="ECO:0000256" key="9">
    <source>
        <dbReference type="SAM" id="MobiDB-lite"/>
    </source>
</evidence>
<keyword evidence="8" id="KW-0624">Polysaccharide degradation</keyword>
<evidence type="ECO:0000313" key="13">
    <source>
        <dbReference type="Proteomes" id="UP000198211"/>
    </source>
</evidence>
<dbReference type="Pfam" id="PF17652">
    <property type="entry name" value="Glyco_hydro81C"/>
    <property type="match status" value="1"/>
</dbReference>
<keyword evidence="6" id="KW-0326">Glycosidase</keyword>
<comment type="caution">
    <text evidence="12">The sequence shown here is derived from an EMBL/GenBank/DDBJ whole genome shotgun (WGS) entry which is preliminary data.</text>
</comment>
<feature type="non-terminal residue" evidence="12">
    <location>
        <position position="489"/>
    </location>
</feature>
<dbReference type="PANTHER" id="PTHR31983:SF0">
    <property type="entry name" value="GLUCAN ENDO-1,3-BETA-D-GLUCOSIDASE 2"/>
    <property type="match status" value="1"/>
</dbReference>
<proteinExistence type="inferred from homology"/>
<gene>
    <name evidence="12" type="ORF">PHMEG_00028457</name>
</gene>
<dbReference type="Pfam" id="PF03639">
    <property type="entry name" value="Glyco_hydro_81"/>
    <property type="match status" value="1"/>
</dbReference>
<dbReference type="GO" id="GO:0071555">
    <property type="term" value="P:cell wall organization"/>
    <property type="evidence" value="ECO:0007669"/>
    <property type="project" value="UniProtKB-KW"/>
</dbReference>
<accession>A0A225V6G2</accession>
<dbReference type="STRING" id="4795.A0A225V6G2"/>
<evidence type="ECO:0000256" key="3">
    <source>
        <dbReference type="ARBA" id="ARBA00012780"/>
    </source>
</evidence>
<evidence type="ECO:0000256" key="6">
    <source>
        <dbReference type="ARBA" id="ARBA00023295"/>
    </source>
</evidence>
<keyword evidence="4" id="KW-0378">Hydrolase</keyword>
<keyword evidence="5" id="KW-0119">Carbohydrate metabolism</keyword>
<dbReference type="PROSITE" id="PS52008">
    <property type="entry name" value="GH81"/>
    <property type="match status" value="1"/>
</dbReference>
<evidence type="ECO:0000256" key="4">
    <source>
        <dbReference type="ARBA" id="ARBA00022801"/>
    </source>
</evidence>
<name>A0A225V6G2_9STRA</name>
<sequence length="489" mass="53762">MPALQTLVLTLRLDRPTALALELQVQTTSWSDDILSGSDVTSSSGSAAPPTKGGFLAPFSTEEPSKTLFPRNALAEMAPVINVAKNLLGKPIPTNKWWGNLIHTTAEEMNTRANPGWSNPYAVKLPKEAPYGIQACYSYNYRQLSNLTDGVAEFYLHDFVNDMTLSATEFAGEAKPIYEMYAFSDFGMEVRACLENKKQCMDSPLVHGMAFISATYARLTARVESEYTMEIVDKSVPGKYIVELGGNQTWVVYTDKKGKFALDESGKALVSSGLYSGTVRIAILPSKKATKVYDKYSTCHVRGGNVAIASRTEYSLKWKTVGSSCKKNGLLHFALPHHLPAMKGDTKSVKSVALNSATRGKMVAQVTKTGEWTLSEKENDLEVDFYPTTKPSAKMVKKLGLLKTLQADIADEWGLNKTSWYFNGKQYQKYASLCLLAADKAIVGTNKKLLNTCLTKLEKLIEPFLDNTLAPPLNYETSYGGIVSSQSFT</sequence>
<dbReference type="GO" id="GO:0042973">
    <property type="term" value="F:glucan endo-1,3-beta-D-glucosidase activity"/>
    <property type="evidence" value="ECO:0007669"/>
    <property type="project" value="UniProtKB-EC"/>
</dbReference>
<feature type="region of interest" description="Disordered" evidence="9">
    <location>
        <begin position="38"/>
        <end position="57"/>
    </location>
</feature>
<dbReference type="InterPro" id="IPR040451">
    <property type="entry name" value="GH81_N"/>
</dbReference>
<dbReference type="Gene3D" id="2.70.98.30">
    <property type="entry name" value="Golgi alpha-mannosidase II, domain 4"/>
    <property type="match status" value="1"/>
</dbReference>
<dbReference type="EC" id="3.2.1.39" evidence="3"/>
<organism evidence="12 13">
    <name type="scientific">Phytophthora megakarya</name>
    <dbReference type="NCBI Taxonomy" id="4795"/>
    <lineage>
        <taxon>Eukaryota</taxon>
        <taxon>Sar</taxon>
        <taxon>Stramenopiles</taxon>
        <taxon>Oomycota</taxon>
        <taxon>Peronosporomycetes</taxon>
        <taxon>Peronosporales</taxon>
        <taxon>Peronosporaceae</taxon>
        <taxon>Phytophthora</taxon>
    </lineage>
</organism>
<comment type="similarity">
    <text evidence="2">Belongs to the glycosyl hydrolase 81 family.</text>
</comment>
<protein>
    <recommendedName>
        <fullName evidence="3">glucan endo-1,3-beta-D-glucosidase</fullName>
        <ecNumber evidence="3">3.2.1.39</ecNumber>
    </recommendedName>
</protein>